<organism evidence="6 7">
    <name type="scientific">Lampropedia cohaerens</name>
    <dbReference type="NCBI Taxonomy" id="1610491"/>
    <lineage>
        <taxon>Bacteria</taxon>
        <taxon>Pseudomonadati</taxon>
        <taxon>Pseudomonadota</taxon>
        <taxon>Betaproteobacteria</taxon>
        <taxon>Burkholderiales</taxon>
        <taxon>Comamonadaceae</taxon>
        <taxon>Lampropedia</taxon>
    </lineage>
</organism>
<dbReference type="RefSeq" id="WP_046742444.1">
    <property type="nucleotide sequence ID" value="NZ_LBNQ01000035.1"/>
</dbReference>
<dbReference type="GO" id="GO:0043565">
    <property type="term" value="F:sequence-specific DNA binding"/>
    <property type="evidence" value="ECO:0007669"/>
    <property type="project" value="TreeGrafter"/>
</dbReference>
<dbReference type="InterPro" id="IPR058163">
    <property type="entry name" value="LysR-type_TF_proteobact-type"/>
</dbReference>
<evidence type="ECO:0000313" key="7">
    <source>
        <dbReference type="Proteomes" id="UP000050580"/>
    </source>
</evidence>
<dbReference type="Pfam" id="PF00126">
    <property type="entry name" value="HTH_1"/>
    <property type="match status" value="1"/>
</dbReference>
<dbReference type="CDD" id="cd08472">
    <property type="entry name" value="PBP2_CrgA_like_3"/>
    <property type="match status" value="1"/>
</dbReference>
<dbReference type="PANTHER" id="PTHR30537">
    <property type="entry name" value="HTH-TYPE TRANSCRIPTIONAL REGULATOR"/>
    <property type="match status" value="1"/>
</dbReference>
<keyword evidence="7" id="KW-1185">Reference proteome</keyword>
<dbReference type="EMBL" id="LBNQ01000035">
    <property type="protein sequence ID" value="KKW67203.1"/>
    <property type="molecule type" value="Genomic_DNA"/>
</dbReference>
<protein>
    <submittedName>
        <fullName evidence="6">Transcriptional regulator</fullName>
    </submittedName>
</protein>
<accession>A0A0U1PXB7</accession>
<dbReference type="OrthoDB" id="9076738at2"/>
<dbReference type="Gene3D" id="1.10.10.10">
    <property type="entry name" value="Winged helix-like DNA-binding domain superfamily/Winged helix DNA-binding domain"/>
    <property type="match status" value="1"/>
</dbReference>
<evidence type="ECO:0000256" key="1">
    <source>
        <dbReference type="ARBA" id="ARBA00009437"/>
    </source>
</evidence>
<dbReference type="STRING" id="1610491.AAV94_11840"/>
<dbReference type="FunFam" id="3.40.190.290:FF:000001">
    <property type="entry name" value="Transcriptional regulator, LysR family"/>
    <property type="match status" value="1"/>
</dbReference>
<name>A0A0U1PXB7_9BURK</name>
<feature type="domain" description="HTH lysR-type" evidence="5">
    <location>
        <begin position="1"/>
        <end position="59"/>
    </location>
</feature>
<evidence type="ECO:0000256" key="3">
    <source>
        <dbReference type="ARBA" id="ARBA00023125"/>
    </source>
</evidence>
<evidence type="ECO:0000256" key="4">
    <source>
        <dbReference type="ARBA" id="ARBA00023163"/>
    </source>
</evidence>
<keyword evidence="2" id="KW-0805">Transcription regulation</keyword>
<dbReference type="Gene3D" id="3.40.190.290">
    <property type="match status" value="1"/>
</dbReference>
<keyword evidence="3" id="KW-0238">DNA-binding</keyword>
<evidence type="ECO:0000256" key="2">
    <source>
        <dbReference type="ARBA" id="ARBA00023015"/>
    </source>
</evidence>
<dbReference type="Proteomes" id="UP000050580">
    <property type="component" value="Unassembled WGS sequence"/>
</dbReference>
<keyword evidence="4" id="KW-0804">Transcription</keyword>
<dbReference type="PRINTS" id="PR00039">
    <property type="entry name" value="HTHLYSR"/>
</dbReference>
<dbReference type="SUPFAM" id="SSF46785">
    <property type="entry name" value="Winged helix' DNA-binding domain"/>
    <property type="match status" value="1"/>
</dbReference>
<evidence type="ECO:0000259" key="5">
    <source>
        <dbReference type="PROSITE" id="PS50931"/>
    </source>
</evidence>
<comment type="caution">
    <text evidence="6">The sequence shown here is derived from an EMBL/GenBank/DDBJ whole genome shotgun (WGS) entry which is preliminary data.</text>
</comment>
<dbReference type="PANTHER" id="PTHR30537:SF72">
    <property type="entry name" value="LYSR FAMILY TRANSCRIPTIONAL REGULATOR"/>
    <property type="match status" value="1"/>
</dbReference>
<evidence type="ECO:0000313" key="6">
    <source>
        <dbReference type="EMBL" id="KKW67203.1"/>
    </source>
</evidence>
<dbReference type="InterPro" id="IPR000847">
    <property type="entry name" value="LysR_HTH_N"/>
</dbReference>
<dbReference type="SUPFAM" id="SSF53850">
    <property type="entry name" value="Periplasmic binding protein-like II"/>
    <property type="match status" value="1"/>
</dbReference>
<dbReference type="Pfam" id="PF03466">
    <property type="entry name" value="LysR_substrate"/>
    <property type="match status" value="1"/>
</dbReference>
<dbReference type="InterPro" id="IPR005119">
    <property type="entry name" value="LysR_subst-bd"/>
</dbReference>
<dbReference type="PROSITE" id="PS50931">
    <property type="entry name" value="HTH_LYSR"/>
    <property type="match status" value="1"/>
</dbReference>
<dbReference type="AlphaFoldDB" id="A0A0U1PXB7"/>
<reference evidence="6 7" key="1">
    <citation type="submission" date="2015-05" db="EMBL/GenBank/DDBJ databases">
        <title>Draft genome sequence of Lampropedia sp. CT6, isolated from the microbial mat of a hot water spring, located at Manikaran, India.</title>
        <authorList>
            <person name="Tripathi C."/>
            <person name="Rani P."/>
            <person name="Mahato N.K."/>
            <person name="Lal R."/>
        </authorList>
    </citation>
    <scope>NUCLEOTIDE SEQUENCE [LARGE SCALE GENOMIC DNA]</scope>
    <source>
        <strain evidence="6 7">CT6</strain>
    </source>
</reference>
<sequence length="302" mass="33588">MDRLEQYRIFMQVSESRSFTRAAAALNLPRATVSTAVQQLEQVLGTRLLHRTTRQVSLSADGVRLLERLRPLLEEAEALEQLFQPEQRSVAGHLRIDVPSRVARKLVAPALPELLRRYPGLSLTLGSSDRSINLAEDGVDCVVRIGPVEDSSLVARPLGAVAMVNCAHPAYLQHHGMPLEPNDLLQHWAIGYQSATGKTASWDYLDAQGRSHSLTLPCRVTVNNAETYLACCRAGLGLIQVPRYDVAALLACGELKEVLPDWLPAPMPVTVLYPHRRQRSRRLSLFIAWMQELLRPHLHAPG</sequence>
<proteinExistence type="inferred from homology"/>
<dbReference type="InterPro" id="IPR036388">
    <property type="entry name" value="WH-like_DNA-bd_sf"/>
</dbReference>
<dbReference type="FunFam" id="1.10.10.10:FF:000001">
    <property type="entry name" value="LysR family transcriptional regulator"/>
    <property type="match status" value="1"/>
</dbReference>
<comment type="similarity">
    <text evidence="1">Belongs to the LysR transcriptional regulatory family.</text>
</comment>
<dbReference type="GO" id="GO:0006351">
    <property type="term" value="P:DNA-templated transcription"/>
    <property type="evidence" value="ECO:0007669"/>
    <property type="project" value="TreeGrafter"/>
</dbReference>
<dbReference type="PATRIC" id="fig|1610491.3.peg.2534"/>
<dbReference type="InterPro" id="IPR036390">
    <property type="entry name" value="WH_DNA-bd_sf"/>
</dbReference>
<dbReference type="GO" id="GO:0003700">
    <property type="term" value="F:DNA-binding transcription factor activity"/>
    <property type="evidence" value="ECO:0007669"/>
    <property type="project" value="InterPro"/>
</dbReference>
<gene>
    <name evidence="6" type="ORF">AAV94_11840</name>
</gene>